<proteinExistence type="predicted"/>
<reference evidence="1 2" key="1">
    <citation type="submission" date="2021-06" db="EMBL/GenBank/DDBJ databases">
        <title>Caerostris extrusa draft genome.</title>
        <authorList>
            <person name="Kono N."/>
            <person name="Arakawa K."/>
        </authorList>
    </citation>
    <scope>NUCLEOTIDE SEQUENCE [LARGE SCALE GENOMIC DNA]</scope>
</reference>
<organism evidence="1 2">
    <name type="scientific">Caerostris extrusa</name>
    <name type="common">Bark spider</name>
    <name type="synonym">Caerostris bankana</name>
    <dbReference type="NCBI Taxonomy" id="172846"/>
    <lineage>
        <taxon>Eukaryota</taxon>
        <taxon>Metazoa</taxon>
        <taxon>Ecdysozoa</taxon>
        <taxon>Arthropoda</taxon>
        <taxon>Chelicerata</taxon>
        <taxon>Arachnida</taxon>
        <taxon>Araneae</taxon>
        <taxon>Araneomorphae</taxon>
        <taxon>Entelegynae</taxon>
        <taxon>Araneoidea</taxon>
        <taxon>Araneidae</taxon>
        <taxon>Caerostris</taxon>
    </lineage>
</organism>
<gene>
    <name evidence="1" type="ORF">CEXT_106361</name>
</gene>
<sequence length="72" mass="8508">MVAGKRWIMAVCSDKMVVRKIYHDRMQDRIRDTIVAKKWLEEDDVSPLMGGSAIRYSMCRPMHLMKKPRNNI</sequence>
<dbReference type="EMBL" id="BPLR01014825">
    <property type="protein sequence ID" value="GIY71542.1"/>
    <property type="molecule type" value="Genomic_DNA"/>
</dbReference>
<keyword evidence="2" id="KW-1185">Reference proteome</keyword>
<accession>A0AAV4VME6</accession>
<dbReference type="AlphaFoldDB" id="A0AAV4VME6"/>
<protein>
    <submittedName>
        <fullName evidence="1">Uncharacterized protein</fullName>
    </submittedName>
</protein>
<evidence type="ECO:0000313" key="1">
    <source>
        <dbReference type="EMBL" id="GIY71542.1"/>
    </source>
</evidence>
<comment type="caution">
    <text evidence="1">The sequence shown here is derived from an EMBL/GenBank/DDBJ whole genome shotgun (WGS) entry which is preliminary data.</text>
</comment>
<name>A0AAV4VME6_CAEEX</name>
<evidence type="ECO:0000313" key="2">
    <source>
        <dbReference type="Proteomes" id="UP001054945"/>
    </source>
</evidence>
<dbReference type="Proteomes" id="UP001054945">
    <property type="component" value="Unassembled WGS sequence"/>
</dbReference>